<dbReference type="PANTHER" id="PTHR34580:SF3">
    <property type="entry name" value="PROTEIN PAFB"/>
    <property type="match status" value="1"/>
</dbReference>
<name>A0A4R5TYB0_9GAMM</name>
<gene>
    <name evidence="3" type="ORF">E2F46_06245</name>
</gene>
<evidence type="ECO:0000313" key="3">
    <source>
        <dbReference type="EMBL" id="TDK26195.1"/>
    </source>
</evidence>
<dbReference type="RefSeq" id="WP_133321227.1">
    <property type="nucleotide sequence ID" value="NZ_SMTF01000003.1"/>
</dbReference>
<dbReference type="SUPFAM" id="SSF46785">
    <property type="entry name" value="Winged helix' DNA-binding domain"/>
    <property type="match status" value="1"/>
</dbReference>
<feature type="domain" description="WYL" evidence="2">
    <location>
        <begin position="136"/>
        <end position="200"/>
    </location>
</feature>
<dbReference type="PANTHER" id="PTHR34580">
    <property type="match status" value="1"/>
</dbReference>
<proteinExistence type="predicted"/>
<feature type="domain" description="Helix-turn-helix type 11" evidence="1">
    <location>
        <begin position="6"/>
        <end position="59"/>
    </location>
</feature>
<reference evidence="3 4" key="1">
    <citation type="submission" date="2019-03" db="EMBL/GenBank/DDBJ databases">
        <title>Luteimonas zhaokaii sp.nov., isolated from the rectal contents of Plateau pika in Yushu, Qinghai Province, China.</title>
        <authorList>
            <person name="Zhang G."/>
        </authorList>
    </citation>
    <scope>NUCLEOTIDE SEQUENCE [LARGE SCALE GENOMIC DNA]</scope>
    <source>
        <strain evidence="3 4">B9</strain>
    </source>
</reference>
<dbReference type="InterPro" id="IPR013196">
    <property type="entry name" value="HTH_11"/>
</dbReference>
<dbReference type="Pfam" id="PF08279">
    <property type="entry name" value="HTH_11"/>
    <property type="match status" value="1"/>
</dbReference>
<organism evidence="3 4">
    <name type="scientific">Luteimonas aestuarii</name>
    <dbReference type="NCBI Taxonomy" id="453837"/>
    <lineage>
        <taxon>Bacteria</taxon>
        <taxon>Pseudomonadati</taxon>
        <taxon>Pseudomonadota</taxon>
        <taxon>Gammaproteobacteria</taxon>
        <taxon>Lysobacterales</taxon>
        <taxon>Lysobacteraceae</taxon>
        <taxon>Luteimonas</taxon>
    </lineage>
</organism>
<comment type="caution">
    <text evidence="3">The sequence shown here is derived from an EMBL/GenBank/DDBJ whole genome shotgun (WGS) entry which is preliminary data.</text>
</comment>
<dbReference type="AlphaFoldDB" id="A0A4R5TYB0"/>
<accession>A0A4R5TYB0</accession>
<dbReference type="InterPro" id="IPR026881">
    <property type="entry name" value="WYL_dom"/>
</dbReference>
<dbReference type="Proteomes" id="UP000294796">
    <property type="component" value="Unassembled WGS sequence"/>
</dbReference>
<dbReference type="Gene3D" id="1.10.10.10">
    <property type="entry name" value="Winged helix-like DNA-binding domain superfamily/Winged helix DNA-binding domain"/>
    <property type="match status" value="1"/>
</dbReference>
<protein>
    <submittedName>
        <fullName evidence="3">YafY family transcriptional regulator</fullName>
    </submittedName>
</protein>
<keyword evidence="4" id="KW-1185">Reference proteome</keyword>
<evidence type="ECO:0000259" key="2">
    <source>
        <dbReference type="Pfam" id="PF13280"/>
    </source>
</evidence>
<sequence length="227" mass="25260">MTRSERLLAIMQLLRARRTPITAASIAAEFGISERTVYRDIVVLIDRGAVIRGEAGVGYLLDQHHFLPPLMFTADEADAIILGLRYASRRGDKGLSAAADNAIAKITGILPDDVARLSRQSGLVVQPELGDIKQAIGLIRGAIRRQRRVVFDYVDERGSSSHRNVLPVAVGFFDNGAMLAAWCNDRQAFRHFRLDRMRAASELDAGFDKPHQWLLAEYHKLEPGMQL</sequence>
<dbReference type="EMBL" id="SMTF01000003">
    <property type="protein sequence ID" value="TDK26195.1"/>
    <property type="molecule type" value="Genomic_DNA"/>
</dbReference>
<dbReference type="PROSITE" id="PS52050">
    <property type="entry name" value="WYL"/>
    <property type="match status" value="1"/>
</dbReference>
<dbReference type="InterPro" id="IPR036388">
    <property type="entry name" value="WH-like_DNA-bd_sf"/>
</dbReference>
<dbReference type="InterPro" id="IPR051534">
    <property type="entry name" value="CBASS_pafABC_assoc_protein"/>
</dbReference>
<dbReference type="InterPro" id="IPR036390">
    <property type="entry name" value="WH_DNA-bd_sf"/>
</dbReference>
<dbReference type="OrthoDB" id="9807255at2"/>
<evidence type="ECO:0000259" key="1">
    <source>
        <dbReference type="Pfam" id="PF08279"/>
    </source>
</evidence>
<evidence type="ECO:0000313" key="4">
    <source>
        <dbReference type="Proteomes" id="UP000294796"/>
    </source>
</evidence>
<dbReference type="Pfam" id="PF13280">
    <property type="entry name" value="WYL"/>
    <property type="match status" value="1"/>
</dbReference>